<keyword evidence="5 7" id="KW-0378">Hydrolase</keyword>
<dbReference type="PANTHER" id="PTHR33992:SF1">
    <property type="entry name" value="RIBONUCLEASE P PROTEIN COMPONENT"/>
    <property type="match status" value="1"/>
</dbReference>
<dbReference type="EMBL" id="CP065989">
    <property type="protein sequence ID" value="QQB15061.1"/>
    <property type="molecule type" value="Genomic_DNA"/>
</dbReference>
<gene>
    <name evidence="7 9" type="primary">rnpA</name>
    <name evidence="9" type="ORF">I6H47_03600</name>
</gene>
<dbReference type="Proteomes" id="UP000595374">
    <property type="component" value="Chromosome"/>
</dbReference>
<dbReference type="GO" id="GO:0000049">
    <property type="term" value="F:tRNA binding"/>
    <property type="evidence" value="ECO:0007669"/>
    <property type="project" value="UniProtKB-UniRule"/>
</dbReference>
<evidence type="ECO:0000256" key="5">
    <source>
        <dbReference type="ARBA" id="ARBA00022801"/>
    </source>
</evidence>
<keyword evidence="4 7" id="KW-0255">Endonuclease</keyword>
<sequence>MIPDAHRLRRGEDFRRVFRAGVRVRSDHLMAHSLSEADDSHAPRVGFIVSKAVGNAVKRNKVKRRLREIMHPRLAEMETGSLFVIRALPNATEAAFADLETEVGVLIEKARKKQQNRGRRTRPQT</sequence>
<dbReference type="GO" id="GO:0030677">
    <property type="term" value="C:ribonuclease P complex"/>
    <property type="evidence" value="ECO:0007669"/>
    <property type="project" value="TreeGrafter"/>
</dbReference>
<evidence type="ECO:0000256" key="3">
    <source>
        <dbReference type="ARBA" id="ARBA00022722"/>
    </source>
</evidence>
<protein>
    <recommendedName>
        <fullName evidence="7 8">Ribonuclease P protein component</fullName>
        <shortName evidence="7">RNase P protein</shortName>
        <shortName evidence="7">RNaseP protein</shortName>
        <ecNumber evidence="7 8">3.1.26.5</ecNumber>
    </recommendedName>
    <alternativeName>
        <fullName evidence="7">Protein C5</fullName>
    </alternativeName>
</protein>
<dbReference type="InterPro" id="IPR000100">
    <property type="entry name" value="RNase_P"/>
</dbReference>
<comment type="similarity">
    <text evidence="7">Belongs to the RnpA family.</text>
</comment>
<evidence type="ECO:0000256" key="8">
    <source>
        <dbReference type="NCBIfam" id="TIGR00188"/>
    </source>
</evidence>
<dbReference type="InterPro" id="IPR014721">
    <property type="entry name" value="Ribsml_uS5_D2-typ_fold_subgr"/>
</dbReference>
<dbReference type="RefSeq" id="WP_198500088.1">
    <property type="nucleotide sequence ID" value="NZ_CP065989.1"/>
</dbReference>
<dbReference type="GO" id="GO:0004526">
    <property type="term" value="F:ribonuclease P activity"/>
    <property type="evidence" value="ECO:0007669"/>
    <property type="project" value="UniProtKB-UniRule"/>
</dbReference>
<dbReference type="HAMAP" id="MF_00227">
    <property type="entry name" value="RNase_P"/>
    <property type="match status" value="1"/>
</dbReference>
<evidence type="ECO:0000256" key="1">
    <source>
        <dbReference type="ARBA" id="ARBA00002663"/>
    </source>
</evidence>
<keyword evidence="6 7" id="KW-0694">RNA-binding</keyword>
<dbReference type="GO" id="GO:0042781">
    <property type="term" value="F:3'-tRNA processing endoribonuclease activity"/>
    <property type="evidence" value="ECO:0007669"/>
    <property type="project" value="TreeGrafter"/>
</dbReference>
<evidence type="ECO:0000256" key="7">
    <source>
        <dbReference type="HAMAP-Rule" id="MF_00227"/>
    </source>
</evidence>
<evidence type="ECO:0000313" key="9">
    <source>
        <dbReference type="EMBL" id="QQB15061.1"/>
    </source>
</evidence>
<evidence type="ECO:0000256" key="4">
    <source>
        <dbReference type="ARBA" id="ARBA00022759"/>
    </source>
</evidence>
<accession>A0A7T4A0I4</accession>
<keyword evidence="3 7" id="KW-0540">Nuclease</keyword>
<dbReference type="EC" id="3.1.26.5" evidence="7 8"/>
<comment type="subunit">
    <text evidence="7">Consists of a catalytic RNA component (M1 or rnpB) and a protein subunit.</text>
</comment>
<organism evidence="9 10">
    <name type="scientific">Brevibacterium casei</name>
    <dbReference type="NCBI Taxonomy" id="33889"/>
    <lineage>
        <taxon>Bacteria</taxon>
        <taxon>Bacillati</taxon>
        <taxon>Actinomycetota</taxon>
        <taxon>Actinomycetes</taxon>
        <taxon>Micrococcales</taxon>
        <taxon>Brevibacteriaceae</taxon>
        <taxon>Brevibacterium</taxon>
    </lineage>
</organism>
<dbReference type="SUPFAM" id="SSF54211">
    <property type="entry name" value="Ribosomal protein S5 domain 2-like"/>
    <property type="match status" value="1"/>
</dbReference>
<dbReference type="PROSITE" id="PS00648">
    <property type="entry name" value="RIBONUCLEASE_P"/>
    <property type="match status" value="1"/>
</dbReference>
<comment type="function">
    <text evidence="1 7">RNaseP catalyzes the removal of the 5'-leader sequence from pre-tRNA to produce the mature 5'-terminus. It can also cleave other RNA substrates such as 4.5S RNA. The protein component plays an auxiliary but essential role in vivo by binding to the 5'-leader sequence and broadening the substrate specificity of the ribozyme.</text>
</comment>
<dbReference type="Pfam" id="PF00825">
    <property type="entry name" value="Ribonuclease_P"/>
    <property type="match status" value="1"/>
</dbReference>
<evidence type="ECO:0000256" key="2">
    <source>
        <dbReference type="ARBA" id="ARBA00022694"/>
    </source>
</evidence>
<keyword evidence="2 7" id="KW-0819">tRNA processing</keyword>
<evidence type="ECO:0000256" key="6">
    <source>
        <dbReference type="ARBA" id="ARBA00022884"/>
    </source>
</evidence>
<dbReference type="AlphaFoldDB" id="A0A7T4A0I4"/>
<name>A0A7T4A0I4_9MICO</name>
<dbReference type="Gene3D" id="3.30.230.10">
    <property type="match status" value="1"/>
</dbReference>
<dbReference type="GO" id="GO:0001682">
    <property type="term" value="P:tRNA 5'-leader removal"/>
    <property type="evidence" value="ECO:0007669"/>
    <property type="project" value="UniProtKB-UniRule"/>
</dbReference>
<dbReference type="InterPro" id="IPR020568">
    <property type="entry name" value="Ribosomal_Su5_D2-typ_SF"/>
</dbReference>
<reference evidence="9 10" key="1">
    <citation type="submission" date="2020-12" db="EMBL/GenBank/DDBJ databases">
        <title>FDA dAtabase for Regulatory Grade micrObial Sequences (FDA-ARGOS): Supporting development and validation of Infectious Disease Dx tests.</title>
        <authorList>
            <person name="Sproer C."/>
            <person name="Gronow S."/>
            <person name="Severitt S."/>
            <person name="Schroder I."/>
            <person name="Tallon L."/>
            <person name="Sadzewicz L."/>
            <person name="Zhao X."/>
            <person name="Boylan J."/>
            <person name="Ott S."/>
            <person name="Bowen H."/>
            <person name="Vavikolanu K."/>
            <person name="Mehta A."/>
            <person name="Aluvathingal J."/>
            <person name="Nadendla S."/>
            <person name="Lowell S."/>
            <person name="Myers T."/>
            <person name="Yan Y."/>
            <person name="Sichtig H."/>
        </authorList>
    </citation>
    <scope>NUCLEOTIDE SEQUENCE [LARGE SCALE GENOMIC DNA]</scope>
    <source>
        <strain evidence="9 10">FDAARGOS_990</strain>
    </source>
</reference>
<dbReference type="InterPro" id="IPR020539">
    <property type="entry name" value="RNase_P_CS"/>
</dbReference>
<dbReference type="PANTHER" id="PTHR33992">
    <property type="entry name" value="RIBONUCLEASE P PROTEIN COMPONENT"/>
    <property type="match status" value="1"/>
</dbReference>
<proteinExistence type="inferred from homology"/>
<comment type="catalytic activity">
    <reaction evidence="7">
        <text>Endonucleolytic cleavage of RNA, removing 5'-extranucleotides from tRNA precursor.</text>
        <dbReference type="EC" id="3.1.26.5"/>
    </reaction>
</comment>
<evidence type="ECO:0000313" key="10">
    <source>
        <dbReference type="Proteomes" id="UP000595374"/>
    </source>
</evidence>
<dbReference type="NCBIfam" id="TIGR00188">
    <property type="entry name" value="rnpA"/>
    <property type="match status" value="1"/>
</dbReference>